<dbReference type="NCBIfam" id="TIGR00659">
    <property type="entry name" value="CidB/LrgB family autolysis modulator"/>
    <property type="match status" value="1"/>
</dbReference>
<dbReference type="Proteomes" id="UP000254704">
    <property type="component" value="Unassembled WGS sequence"/>
</dbReference>
<organism evidence="6 7">
    <name type="scientific">Pasteurella canis</name>
    <dbReference type="NCBI Taxonomy" id="753"/>
    <lineage>
        <taxon>Bacteria</taxon>
        <taxon>Pseudomonadati</taxon>
        <taxon>Pseudomonadota</taxon>
        <taxon>Gammaproteobacteria</taxon>
        <taxon>Pasteurellales</taxon>
        <taxon>Pasteurellaceae</taxon>
        <taxon>Pasteurella</taxon>
    </lineage>
</organism>
<keyword evidence="6" id="KW-0378">Hydrolase</keyword>
<keyword evidence="3 5" id="KW-1133">Transmembrane helix</keyword>
<keyword evidence="2 5" id="KW-0812">Transmembrane</keyword>
<evidence type="ECO:0000256" key="3">
    <source>
        <dbReference type="ARBA" id="ARBA00022989"/>
    </source>
</evidence>
<name>A0A379EUX4_9PAST</name>
<proteinExistence type="predicted"/>
<dbReference type="GO" id="GO:0016020">
    <property type="term" value="C:membrane"/>
    <property type="evidence" value="ECO:0007669"/>
    <property type="project" value="UniProtKB-SubCell"/>
</dbReference>
<feature type="transmembrane region" description="Helical" evidence="5">
    <location>
        <begin position="91"/>
        <end position="115"/>
    </location>
</feature>
<evidence type="ECO:0000256" key="2">
    <source>
        <dbReference type="ARBA" id="ARBA00022692"/>
    </source>
</evidence>
<evidence type="ECO:0000313" key="7">
    <source>
        <dbReference type="Proteomes" id="UP000254704"/>
    </source>
</evidence>
<protein>
    <submittedName>
        <fullName evidence="6">Murein hydrolase regulator LrgB</fullName>
    </submittedName>
</protein>
<feature type="transmembrane region" description="Helical" evidence="5">
    <location>
        <begin position="146"/>
        <end position="166"/>
    </location>
</feature>
<dbReference type="EMBL" id="UGTV01000015">
    <property type="protein sequence ID" value="SUC10102.1"/>
    <property type="molecule type" value="Genomic_DNA"/>
</dbReference>
<gene>
    <name evidence="6" type="primary">lrgB</name>
    <name evidence="6" type="ORF">NCTC11621_01144</name>
</gene>
<feature type="transmembrane region" description="Helical" evidence="5">
    <location>
        <begin position="6"/>
        <end position="22"/>
    </location>
</feature>
<reference evidence="6 7" key="1">
    <citation type="submission" date="2018-06" db="EMBL/GenBank/DDBJ databases">
        <authorList>
            <consortium name="Pathogen Informatics"/>
            <person name="Doyle S."/>
        </authorList>
    </citation>
    <scope>NUCLEOTIDE SEQUENCE [LARGE SCALE GENOMIC DNA]</scope>
    <source>
        <strain evidence="6 7">NCTC11621</strain>
    </source>
</reference>
<dbReference type="InterPro" id="IPR005261">
    <property type="entry name" value="YohK-like"/>
</dbReference>
<evidence type="ECO:0000313" key="6">
    <source>
        <dbReference type="EMBL" id="SUC10102.1"/>
    </source>
</evidence>
<keyword evidence="4 5" id="KW-0472">Membrane</keyword>
<dbReference type="PANTHER" id="PTHR30249:SF0">
    <property type="entry name" value="PLASTIDAL GLYCOLATE_GLYCERATE TRANSLOCATOR 1, CHLOROPLASTIC"/>
    <property type="match status" value="1"/>
</dbReference>
<evidence type="ECO:0000256" key="4">
    <source>
        <dbReference type="ARBA" id="ARBA00023136"/>
    </source>
</evidence>
<evidence type="ECO:0000256" key="1">
    <source>
        <dbReference type="ARBA" id="ARBA00004141"/>
    </source>
</evidence>
<accession>A0A379EUX4</accession>
<dbReference type="AlphaFoldDB" id="A0A379EUX4"/>
<dbReference type="PANTHER" id="PTHR30249">
    <property type="entry name" value="PUTATIVE SEROTONIN TRANSPORTER"/>
    <property type="match status" value="1"/>
</dbReference>
<feature type="transmembrane region" description="Helical" evidence="5">
    <location>
        <begin position="62"/>
        <end position="79"/>
    </location>
</feature>
<sequence>MNYSIYLYSVLTLVAFGMAIKISQYWKSILFNSFVLTMIILIIVLLSLDISYDQYLLGNTPLNNLLGISIVALAVPLYEQLHQISRHWQQILSVTFLASLFSMISGAILAFILGATPDIVATVLPKSVTTPIAMAIAESLGGIPSIAAVGVVLAGLQGSVLGLWVLRTLKIKHSESLGLAIGSISHALGTVTCMESDQKAGSYSSIALVLCGIITSILAPITFKLIYFVMA</sequence>
<evidence type="ECO:0000256" key="5">
    <source>
        <dbReference type="SAM" id="Phobius"/>
    </source>
</evidence>
<dbReference type="RefSeq" id="WP_115322899.1">
    <property type="nucleotide sequence ID" value="NZ_CP085791.1"/>
</dbReference>
<dbReference type="GO" id="GO:0016787">
    <property type="term" value="F:hydrolase activity"/>
    <property type="evidence" value="ECO:0007669"/>
    <property type="project" value="UniProtKB-KW"/>
</dbReference>
<feature type="transmembrane region" description="Helical" evidence="5">
    <location>
        <begin position="206"/>
        <end position="230"/>
    </location>
</feature>
<comment type="subcellular location">
    <subcellularLocation>
        <location evidence="1">Membrane</location>
        <topology evidence="1">Multi-pass membrane protein</topology>
    </subcellularLocation>
</comment>
<feature type="transmembrane region" description="Helical" evidence="5">
    <location>
        <begin position="29"/>
        <end position="50"/>
    </location>
</feature>
<dbReference type="Pfam" id="PF04172">
    <property type="entry name" value="LrgB"/>
    <property type="match status" value="1"/>
</dbReference>
<dbReference type="InterPro" id="IPR007300">
    <property type="entry name" value="CidB/LrgB"/>
</dbReference>